<evidence type="ECO:0000313" key="1">
    <source>
        <dbReference type="EMBL" id="EFX04317.1"/>
    </source>
</evidence>
<dbReference type="HOGENOM" id="CLU_2758021_0_0_1"/>
<name>F0XDY6_GROCL</name>
<protein>
    <submittedName>
        <fullName evidence="1">Uncharacterized protein</fullName>
    </submittedName>
</protein>
<accession>F0XDY6</accession>
<gene>
    <name evidence="1" type="ORF">CMQ_1245</name>
</gene>
<organism evidence="2">
    <name type="scientific">Grosmannia clavigera (strain kw1407 / UAMH 11150)</name>
    <name type="common">Blue stain fungus</name>
    <name type="synonym">Graphiocladiella clavigera</name>
    <dbReference type="NCBI Taxonomy" id="655863"/>
    <lineage>
        <taxon>Eukaryota</taxon>
        <taxon>Fungi</taxon>
        <taxon>Dikarya</taxon>
        <taxon>Ascomycota</taxon>
        <taxon>Pezizomycotina</taxon>
        <taxon>Sordariomycetes</taxon>
        <taxon>Sordariomycetidae</taxon>
        <taxon>Ophiostomatales</taxon>
        <taxon>Ophiostomataceae</taxon>
        <taxon>Leptographium</taxon>
    </lineage>
</organism>
<dbReference type="RefSeq" id="XP_014173799.1">
    <property type="nucleotide sequence ID" value="XM_014318324.1"/>
</dbReference>
<evidence type="ECO:0000313" key="2">
    <source>
        <dbReference type="Proteomes" id="UP000007796"/>
    </source>
</evidence>
<dbReference type="EMBL" id="GL629765">
    <property type="protein sequence ID" value="EFX04317.1"/>
    <property type="molecule type" value="Genomic_DNA"/>
</dbReference>
<dbReference type="GeneID" id="25974102"/>
<dbReference type="AlphaFoldDB" id="F0XDY6"/>
<keyword evidence="2" id="KW-1185">Reference proteome</keyword>
<reference evidence="1 2" key="1">
    <citation type="journal article" date="2011" name="Proc. Natl. Acad. Sci. U.S.A.">
        <title>Genome and transcriptome analyses of the mountain pine beetle-fungal symbiont Grosmannia clavigera, a lodgepole pine pathogen.</title>
        <authorList>
            <person name="DiGuistini S."/>
            <person name="Wang Y."/>
            <person name="Liao N.Y."/>
            <person name="Taylor G."/>
            <person name="Tanguay P."/>
            <person name="Feau N."/>
            <person name="Henrissat B."/>
            <person name="Chan S.K."/>
            <person name="Hesse-Orce U."/>
            <person name="Alamouti S.M."/>
            <person name="Tsui C.K.M."/>
            <person name="Docking R.T."/>
            <person name="Levasseur A."/>
            <person name="Haridas S."/>
            <person name="Robertson G."/>
            <person name="Birol I."/>
            <person name="Holt R.A."/>
            <person name="Marra M.A."/>
            <person name="Hamelin R.C."/>
            <person name="Hirst M."/>
            <person name="Jones S.J.M."/>
            <person name="Bohlmann J."/>
            <person name="Breuil C."/>
        </authorList>
    </citation>
    <scope>NUCLEOTIDE SEQUENCE [LARGE SCALE GENOMIC DNA]</scope>
    <source>
        <strain evidence="2">kw1407 / UAMH 11150</strain>
    </source>
</reference>
<dbReference type="InParanoid" id="F0XDY6"/>
<sequence>MLLEDEEPHVIHHKSGRWLRSIARVVHRAEEIEDEADVVGQSVAWSYDYDDGEASGKSMYPRTPAGWERG</sequence>
<proteinExistence type="predicted"/>
<dbReference type="Proteomes" id="UP000007796">
    <property type="component" value="Unassembled WGS sequence"/>
</dbReference>